<proteinExistence type="predicted"/>
<dbReference type="EMBL" id="CM045770">
    <property type="protein sequence ID" value="KAI7991102.1"/>
    <property type="molecule type" value="Genomic_DNA"/>
</dbReference>
<name>A0ACC0FSQ1_9ERIC</name>
<protein>
    <submittedName>
        <fullName evidence="1">Uncharacterized protein</fullName>
    </submittedName>
</protein>
<sequence length="82" mass="9178">MSHAMVVALCFPTVRSVANRPKQRANTKKALTRIETGAAAEQQFRAVLKLVPSTVLQWHLKVPMTCNGLVYIDKRSMDIRIA</sequence>
<keyword evidence="2" id="KW-1185">Reference proteome</keyword>
<organism evidence="1 2">
    <name type="scientific">Camellia lanceoleosa</name>
    <dbReference type="NCBI Taxonomy" id="1840588"/>
    <lineage>
        <taxon>Eukaryota</taxon>
        <taxon>Viridiplantae</taxon>
        <taxon>Streptophyta</taxon>
        <taxon>Embryophyta</taxon>
        <taxon>Tracheophyta</taxon>
        <taxon>Spermatophyta</taxon>
        <taxon>Magnoliopsida</taxon>
        <taxon>eudicotyledons</taxon>
        <taxon>Gunneridae</taxon>
        <taxon>Pentapetalae</taxon>
        <taxon>asterids</taxon>
        <taxon>Ericales</taxon>
        <taxon>Theaceae</taxon>
        <taxon>Camellia</taxon>
    </lineage>
</organism>
<comment type="caution">
    <text evidence="1">The sequence shown here is derived from an EMBL/GenBank/DDBJ whole genome shotgun (WGS) entry which is preliminary data.</text>
</comment>
<evidence type="ECO:0000313" key="1">
    <source>
        <dbReference type="EMBL" id="KAI7991102.1"/>
    </source>
</evidence>
<reference evidence="1 2" key="1">
    <citation type="journal article" date="2022" name="Plant J.">
        <title>Chromosome-level genome of Camellia lanceoleosa provides a valuable resource for understanding genome evolution and self-incompatibility.</title>
        <authorList>
            <person name="Gong W."/>
            <person name="Xiao S."/>
            <person name="Wang L."/>
            <person name="Liao Z."/>
            <person name="Chang Y."/>
            <person name="Mo W."/>
            <person name="Hu G."/>
            <person name="Li W."/>
            <person name="Zhao G."/>
            <person name="Zhu H."/>
            <person name="Hu X."/>
            <person name="Ji K."/>
            <person name="Xiang X."/>
            <person name="Song Q."/>
            <person name="Yuan D."/>
            <person name="Jin S."/>
            <person name="Zhang L."/>
        </authorList>
    </citation>
    <scope>NUCLEOTIDE SEQUENCE [LARGE SCALE GENOMIC DNA]</scope>
    <source>
        <strain evidence="1">SQ_2022a</strain>
    </source>
</reference>
<evidence type="ECO:0000313" key="2">
    <source>
        <dbReference type="Proteomes" id="UP001060215"/>
    </source>
</evidence>
<gene>
    <name evidence="1" type="ORF">LOK49_LG12G02180</name>
</gene>
<dbReference type="Proteomes" id="UP001060215">
    <property type="component" value="Chromosome 13"/>
</dbReference>
<accession>A0ACC0FSQ1</accession>